<accession>A0A183UE65</accession>
<dbReference type="GO" id="GO:0032266">
    <property type="term" value="F:phosphatidylinositol-3-phosphate binding"/>
    <property type="evidence" value="ECO:0007669"/>
    <property type="project" value="TreeGrafter"/>
</dbReference>
<organism evidence="6 7">
    <name type="scientific">Toxocara canis</name>
    <name type="common">Canine roundworm</name>
    <dbReference type="NCBI Taxonomy" id="6265"/>
    <lineage>
        <taxon>Eukaryota</taxon>
        <taxon>Metazoa</taxon>
        <taxon>Ecdysozoa</taxon>
        <taxon>Nematoda</taxon>
        <taxon>Chromadorea</taxon>
        <taxon>Rhabditida</taxon>
        <taxon>Spirurina</taxon>
        <taxon>Ascaridomorpha</taxon>
        <taxon>Ascaridoidea</taxon>
        <taxon>Toxocaridae</taxon>
        <taxon>Toxocara</taxon>
    </lineage>
</organism>
<gene>
    <name evidence="5" type="ORF">TCNE_LOCUS6785</name>
</gene>
<dbReference type="GO" id="GO:0010314">
    <property type="term" value="F:phosphatidylinositol-5-phosphate binding"/>
    <property type="evidence" value="ECO:0007669"/>
    <property type="project" value="TreeGrafter"/>
</dbReference>
<evidence type="ECO:0000259" key="4">
    <source>
        <dbReference type="PROSITE" id="PS50191"/>
    </source>
</evidence>
<keyword evidence="1" id="KW-0677">Repeat</keyword>
<dbReference type="Proteomes" id="UP000050794">
    <property type="component" value="Unassembled WGS sequence"/>
</dbReference>
<dbReference type="Gene3D" id="1.20.58.60">
    <property type="match status" value="2"/>
</dbReference>
<dbReference type="Pfam" id="PF24915">
    <property type="entry name" value="Spectrin_SESTD1"/>
    <property type="match status" value="1"/>
</dbReference>
<keyword evidence="6" id="KW-1185">Reference proteome</keyword>
<dbReference type="GO" id="GO:0005546">
    <property type="term" value="F:phosphatidylinositol-4,5-bisphosphate binding"/>
    <property type="evidence" value="ECO:0007669"/>
    <property type="project" value="TreeGrafter"/>
</dbReference>
<name>A0A183UE65_TOXCA</name>
<protein>
    <submittedName>
        <fullName evidence="7">SEC14 domain and spectrin repeat-containing protein 1</fullName>
    </submittedName>
</protein>
<dbReference type="WBParaSite" id="TCNE_0000678501-mRNA-1">
    <property type="protein sequence ID" value="TCNE_0000678501-mRNA-1"/>
    <property type="gene ID" value="TCNE_0000678501"/>
</dbReference>
<evidence type="ECO:0000256" key="3">
    <source>
        <dbReference type="SAM" id="MobiDB-lite"/>
    </source>
</evidence>
<evidence type="ECO:0000313" key="7">
    <source>
        <dbReference type="WBParaSite" id="TCNE_0000678501-mRNA-1"/>
    </source>
</evidence>
<evidence type="ECO:0000313" key="5">
    <source>
        <dbReference type="EMBL" id="VDM38106.1"/>
    </source>
</evidence>
<evidence type="ECO:0000256" key="2">
    <source>
        <dbReference type="ARBA" id="ARBA00038285"/>
    </source>
</evidence>
<reference evidence="7" key="1">
    <citation type="submission" date="2016-06" db="UniProtKB">
        <authorList>
            <consortium name="WormBaseParasite"/>
        </authorList>
    </citation>
    <scope>IDENTIFICATION</scope>
</reference>
<dbReference type="SUPFAM" id="SSF46966">
    <property type="entry name" value="Spectrin repeat"/>
    <property type="match status" value="2"/>
</dbReference>
<feature type="region of interest" description="Disordered" evidence="3">
    <location>
        <begin position="774"/>
        <end position="803"/>
    </location>
</feature>
<evidence type="ECO:0000256" key="1">
    <source>
        <dbReference type="ARBA" id="ARBA00022737"/>
    </source>
</evidence>
<dbReference type="InterPro" id="IPR056804">
    <property type="entry name" value="Spectrin_SESTD1"/>
</dbReference>
<reference evidence="5 6" key="2">
    <citation type="submission" date="2018-11" db="EMBL/GenBank/DDBJ databases">
        <authorList>
            <consortium name="Pathogen Informatics"/>
        </authorList>
    </citation>
    <scope>NUCLEOTIDE SEQUENCE [LARGE SCALE GENOMIC DNA]</scope>
</reference>
<dbReference type="GO" id="GO:0080025">
    <property type="term" value="F:phosphatidylinositol-3,5-bisphosphate binding"/>
    <property type="evidence" value="ECO:0007669"/>
    <property type="project" value="TreeGrafter"/>
</dbReference>
<dbReference type="InterPro" id="IPR001251">
    <property type="entry name" value="CRAL-TRIO_dom"/>
</dbReference>
<feature type="compositionally biased region" description="Polar residues" evidence="3">
    <location>
        <begin position="774"/>
        <end position="783"/>
    </location>
</feature>
<dbReference type="PANTHER" id="PTHR46607">
    <property type="entry name" value="SEC14 DOMAIN AND SPECTRIN REPEAT-CONTAINING PROTEIN 1"/>
    <property type="match status" value="1"/>
</dbReference>
<evidence type="ECO:0000313" key="6">
    <source>
        <dbReference type="Proteomes" id="UP000050794"/>
    </source>
</evidence>
<feature type="domain" description="CRAL-TRIO" evidence="4">
    <location>
        <begin position="21"/>
        <end position="173"/>
    </location>
</feature>
<dbReference type="GO" id="GO:0070273">
    <property type="term" value="F:phosphatidylinositol-4-phosphate binding"/>
    <property type="evidence" value="ECO:0007669"/>
    <property type="project" value="TreeGrafter"/>
</dbReference>
<dbReference type="EMBL" id="UYWY01019554">
    <property type="protein sequence ID" value="VDM38106.1"/>
    <property type="molecule type" value="Genomic_DNA"/>
</dbReference>
<dbReference type="GO" id="GO:0043325">
    <property type="term" value="F:phosphatidylinositol-3,4-bisphosphate binding"/>
    <property type="evidence" value="ECO:0007669"/>
    <property type="project" value="TreeGrafter"/>
</dbReference>
<dbReference type="AlphaFoldDB" id="A0A183UE65"/>
<dbReference type="Pfam" id="PF13716">
    <property type="entry name" value="CRAL_TRIO_2"/>
    <property type="match status" value="1"/>
</dbReference>
<proteinExistence type="inferred from homology"/>
<dbReference type="PROSITE" id="PS50191">
    <property type="entry name" value="CRAL_TRIO"/>
    <property type="match status" value="1"/>
</dbReference>
<sequence length="803" mass="90683">MIPSSCLANLNLCPTLLLECSRDRVGGPILVIDAVCNSGAQSGAHERVSGSRAELSENVLAYEDIVSLVGYLAQIPDEYSRRLGFTVLIDGRRAHLKHLRNALRACQHALYRQIKQVIIVQPERFLEQQKLNFDLIKEAYEFKTTVTCVHKLSKYIDVTQLPESLGGTFSYDVQKWIHLRERYENFVVKASSWIQTARRHEKAALSESAVSTDPHKTIVAPEALLKQGGELLDELMPADATSFSSRNSDCNSAAQKVESLLKQIKNVEEAPALEAKRAHQRASYKASMKLIDDHAQGIRSLVEWIFGAGEKWLLTLHEVGESIDDAKQLVKDHVQLEAKSKEVSDQADELCEMANRLIAEFPSHAITLEKSKQQLHNVADTFCSRVERQKRIAMQSVSFHQMLAEFSHRTDALLESLCTEVKAINVASVEKEGNDMESKVDEMEKIYHALMDSGVAFIDELCVDESNSSGRAVTRDYSTGIVHVRERLEETRERRRRCQDLVDLRRLKVQQLLQLYTCEKDGEQAVKWIDELHETLVNEYDDVDESAEAARTLREDRLKLEETARSTYEYGKQLCQVALVLRRSLRMDVQPQLSLNQRLEAAWGAICRALSDNEAKLNISDAFHATVKEVSSRLDELCLKVNEHLMEGRVNQNYKKHSLNSLNTERKSLASDTRELKHIADMLVAHTDNKCDRNAKPRAHCNRRNAADEVRCKLAQVEEKQRKLENLWLNSICSAPLSAVSLPREKNNNSVAIAEGSNSLKNRHIKTATNTVHFDSVSPNVSPDSAAAESVAESPKYQQRLQS</sequence>
<dbReference type="PANTHER" id="PTHR46607:SF1">
    <property type="entry name" value="SEC14 DOMAIN AND SPECTRIN REPEAT-CONTAINING PROTEIN 1"/>
    <property type="match status" value="1"/>
</dbReference>
<comment type="similarity">
    <text evidence="2">Belongs to the SOLO family.</text>
</comment>